<keyword evidence="2" id="KW-0808">Transferase</keyword>
<dbReference type="Proteomes" id="UP000661112">
    <property type="component" value="Unassembled WGS sequence"/>
</dbReference>
<keyword evidence="1" id="KW-0489">Methyltransferase</keyword>
<dbReference type="Gene3D" id="3.40.50.150">
    <property type="entry name" value="Vaccinia Virus protein VP39"/>
    <property type="match status" value="1"/>
</dbReference>
<dbReference type="RefSeq" id="WP_190467410.1">
    <property type="nucleotide sequence ID" value="NZ_JACJSG010000004.1"/>
</dbReference>
<proteinExistence type="predicted"/>
<name>A0ABR8D0I0_9NOST</name>
<gene>
    <name evidence="4" type="ORF">H6G83_04170</name>
</gene>
<reference evidence="4 5" key="1">
    <citation type="journal article" date="2020" name="ISME J.">
        <title>Comparative genomics reveals insights into cyanobacterial evolution and habitat adaptation.</title>
        <authorList>
            <person name="Chen M.Y."/>
            <person name="Teng W.K."/>
            <person name="Zhao L."/>
            <person name="Hu C.X."/>
            <person name="Zhou Y.K."/>
            <person name="Han B.P."/>
            <person name="Song L.R."/>
            <person name="Shu W.S."/>
        </authorList>
    </citation>
    <scope>NUCLEOTIDE SEQUENCE [LARGE SCALE GENOMIC DNA]</scope>
    <source>
        <strain evidence="4 5">FACHB-119</strain>
    </source>
</reference>
<dbReference type="SUPFAM" id="SSF53335">
    <property type="entry name" value="S-adenosyl-L-methionine-dependent methyltransferases"/>
    <property type="match status" value="1"/>
</dbReference>
<dbReference type="InterPro" id="IPR029063">
    <property type="entry name" value="SAM-dependent_MTases_sf"/>
</dbReference>
<feature type="domain" description="DNA methylase N-4/N-6" evidence="3">
    <location>
        <begin position="40"/>
        <end position="92"/>
    </location>
</feature>
<dbReference type="InterPro" id="IPR002941">
    <property type="entry name" value="DNA_methylase_N4/N6"/>
</dbReference>
<accession>A0ABR8D0I0</accession>
<evidence type="ECO:0000256" key="2">
    <source>
        <dbReference type="ARBA" id="ARBA00022679"/>
    </source>
</evidence>
<keyword evidence="5" id="KW-1185">Reference proteome</keyword>
<sequence>MTNPFQLQLFNPSSDDCPKIVRERTGSFIDNMKLPVHRWFRYSAGFSAAWVEELIKDLEPQIILDPFAGSGTVCIAADKLGVSSYGVKAHPFVYWLAKGKISWNEDIYNFLAVIKLTIVAWYFGGAYQSDRLIHIISPPLATKCERQHCPERSLPLLFN</sequence>
<organism evidence="4 5">
    <name type="scientific">Anabaena azotica FACHB-119</name>
    <dbReference type="NCBI Taxonomy" id="947527"/>
    <lineage>
        <taxon>Bacteria</taxon>
        <taxon>Bacillati</taxon>
        <taxon>Cyanobacteriota</taxon>
        <taxon>Cyanophyceae</taxon>
        <taxon>Nostocales</taxon>
        <taxon>Nostocaceae</taxon>
        <taxon>Anabaena</taxon>
        <taxon>Anabaena azotica</taxon>
    </lineage>
</organism>
<protein>
    <recommendedName>
        <fullName evidence="3">DNA methylase N-4/N-6 domain-containing protein</fullName>
    </recommendedName>
</protein>
<evidence type="ECO:0000313" key="5">
    <source>
        <dbReference type="Proteomes" id="UP000661112"/>
    </source>
</evidence>
<evidence type="ECO:0000259" key="3">
    <source>
        <dbReference type="Pfam" id="PF01555"/>
    </source>
</evidence>
<evidence type="ECO:0000256" key="1">
    <source>
        <dbReference type="ARBA" id="ARBA00022603"/>
    </source>
</evidence>
<comment type="caution">
    <text evidence="4">The sequence shown here is derived from an EMBL/GenBank/DDBJ whole genome shotgun (WGS) entry which is preliminary data.</text>
</comment>
<dbReference type="EMBL" id="JACJSG010000004">
    <property type="protein sequence ID" value="MBD2499822.1"/>
    <property type="molecule type" value="Genomic_DNA"/>
</dbReference>
<evidence type="ECO:0000313" key="4">
    <source>
        <dbReference type="EMBL" id="MBD2499822.1"/>
    </source>
</evidence>
<dbReference type="Pfam" id="PF01555">
    <property type="entry name" value="N6_N4_Mtase"/>
    <property type="match status" value="1"/>
</dbReference>